<organism evidence="8 9">
    <name type="scientific">Legionella waltersii</name>
    <dbReference type="NCBI Taxonomy" id="66969"/>
    <lineage>
        <taxon>Bacteria</taxon>
        <taxon>Pseudomonadati</taxon>
        <taxon>Pseudomonadota</taxon>
        <taxon>Gammaproteobacteria</taxon>
        <taxon>Legionellales</taxon>
        <taxon>Legionellaceae</taxon>
        <taxon>Legionella</taxon>
    </lineage>
</organism>
<dbReference type="NCBIfam" id="TIGR00611">
    <property type="entry name" value="recf"/>
    <property type="match status" value="1"/>
</dbReference>
<dbReference type="HAMAP" id="MF_00365">
    <property type="entry name" value="RecF"/>
    <property type="match status" value="1"/>
</dbReference>
<dbReference type="AlphaFoldDB" id="A0A0W1A586"/>
<dbReference type="GO" id="GO:0000731">
    <property type="term" value="P:DNA synthesis involved in DNA repair"/>
    <property type="evidence" value="ECO:0007669"/>
    <property type="project" value="TreeGrafter"/>
</dbReference>
<dbReference type="PANTHER" id="PTHR32182:SF0">
    <property type="entry name" value="DNA REPLICATION AND REPAIR PROTEIN RECF"/>
    <property type="match status" value="1"/>
</dbReference>
<evidence type="ECO:0000256" key="4">
    <source>
        <dbReference type="ARBA" id="ARBA00022840"/>
    </source>
</evidence>
<keyword evidence="9" id="KW-1185">Reference proteome</keyword>
<dbReference type="RefSeq" id="WP_058480844.1">
    <property type="nucleotide sequence ID" value="NZ_CAAAIQ010000001.1"/>
</dbReference>
<dbReference type="InterPro" id="IPR042174">
    <property type="entry name" value="RecF_2"/>
</dbReference>
<evidence type="ECO:0000313" key="9">
    <source>
        <dbReference type="Proteomes" id="UP000054729"/>
    </source>
</evidence>
<dbReference type="GO" id="GO:0006302">
    <property type="term" value="P:double-strand break repair"/>
    <property type="evidence" value="ECO:0007669"/>
    <property type="project" value="TreeGrafter"/>
</dbReference>
<accession>A0A0W1A586</accession>
<keyword evidence="5 6" id="KW-0238">DNA-binding</keyword>
<evidence type="ECO:0000313" key="8">
    <source>
        <dbReference type="EMBL" id="KTD76491.1"/>
    </source>
</evidence>
<dbReference type="Pfam" id="PF02463">
    <property type="entry name" value="SMC_N"/>
    <property type="match status" value="1"/>
</dbReference>
<dbReference type="STRING" id="66969.Lwal_2213"/>
<dbReference type="Gene3D" id="3.40.50.300">
    <property type="entry name" value="P-loop containing nucleotide triphosphate hydrolases"/>
    <property type="match status" value="1"/>
</dbReference>
<dbReference type="PATRIC" id="fig|66969.6.peg.2406"/>
<dbReference type="OrthoDB" id="9803889at2"/>
<evidence type="ECO:0000256" key="1">
    <source>
        <dbReference type="ARBA" id="ARBA00022490"/>
    </source>
</evidence>
<dbReference type="InterPro" id="IPR027417">
    <property type="entry name" value="P-loop_NTPase"/>
</dbReference>
<keyword evidence="1 6" id="KW-0963">Cytoplasm</keyword>
<comment type="caution">
    <text evidence="8">The sequence shown here is derived from an EMBL/GenBank/DDBJ whole genome shotgun (WGS) entry which is preliminary data.</text>
</comment>
<keyword evidence="6" id="KW-0227">DNA damage</keyword>
<sequence length="365" mass="42137">MILSQVKISYVRNIHYSVIDLHPRFNFIYGPNGSGKSSILESLYLISCGHSFRTRESISLVSQNKDQLTVFAKTTDESTLSIQKSLSELTTIRFNNQPITTTSQLATLLPCQVVFSDLFQIIDAGPSVRRSVLDWGLFHVKHEYHKLWKEYRRVLKQRNALLRLRESYAQFIPWDKQLGELGHELDLLRSEYFITWKEQFKKVLNELTNTINCDINYYKGWDKKALGKSLLQILEESFESDMHKQYTQYGAQQADVLISNEQGKVKGVLSRGQQKLILIALRLAQGVMLDKNCLYLFDDLSSELDETNYKRIITYLLKQDGQFVITGVDQGLVDKKFTGINDCSVFNIEHGQITKEHDVDLSVYK</sequence>
<keyword evidence="4 6" id="KW-0067">ATP-binding</keyword>
<evidence type="ECO:0000256" key="2">
    <source>
        <dbReference type="ARBA" id="ARBA00022705"/>
    </source>
</evidence>
<keyword evidence="6" id="KW-0234">DNA repair</keyword>
<dbReference type="Proteomes" id="UP000054729">
    <property type="component" value="Unassembled WGS sequence"/>
</dbReference>
<keyword evidence="2 6" id="KW-0235">DNA replication</keyword>
<gene>
    <name evidence="6 8" type="primary">recF</name>
    <name evidence="8" type="ORF">Lwal_2213</name>
</gene>
<dbReference type="EMBL" id="LNZB01000051">
    <property type="protein sequence ID" value="KTD76491.1"/>
    <property type="molecule type" value="Genomic_DNA"/>
</dbReference>
<keyword evidence="6" id="KW-0742">SOS response</keyword>
<dbReference type="SUPFAM" id="SSF52540">
    <property type="entry name" value="P-loop containing nucleoside triphosphate hydrolases"/>
    <property type="match status" value="1"/>
</dbReference>
<dbReference type="InterPro" id="IPR003395">
    <property type="entry name" value="RecF/RecN/SMC_N"/>
</dbReference>
<comment type="similarity">
    <text evidence="6">Belongs to the RecF family.</text>
</comment>
<evidence type="ECO:0000256" key="3">
    <source>
        <dbReference type="ARBA" id="ARBA00022741"/>
    </source>
</evidence>
<proteinExistence type="inferred from homology"/>
<comment type="function">
    <text evidence="6">The RecF protein is involved in DNA metabolism; it is required for DNA replication and normal SOS inducibility. RecF binds preferentially to single-stranded, linear DNA. It also seems to bind ATP.</text>
</comment>
<dbReference type="PANTHER" id="PTHR32182">
    <property type="entry name" value="DNA REPLICATION AND REPAIR PROTEIN RECF"/>
    <property type="match status" value="1"/>
</dbReference>
<dbReference type="GO" id="GO:0009432">
    <property type="term" value="P:SOS response"/>
    <property type="evidence" value="ECO:0007669"/>
    <property type="project" value="UniProtKB-UniRule"/>
</dbReference>
<feature type="binding site" evidence="6">
    <location>
        <begin position="30"/>
        <end position="37"/>
    </location>
    <ligand>
        <name>ATP</name>
        <dbReference type="ChEBI" id="CHEBI:30616"/>
    </ligand>
</feature>
<keyword evidence="3 6" id="KW-0547">Nucleotide-binding</keyword>
<dbReference type="InterPro" id="IPR001238">
    <property type="entry name" value="DNA-binding_RecF"/>
</dbReference>
<reference evidence="8 9" key="1">
    <citation type="submission" date="2015-11" db="EMBL/GenBank/DDBJ databases">
        <title>Genomic analysis of 38 Legionella species identifies large and diverse effector repertoires.</title>
        <authorList>
            <person name="Burstein D."/>
            <person name="Amaro F."/>
            <person name="Zusman T."/>
            <person name="Lifshitz Z."/>
            <person name="Cohen O."/>
            <person name="Gilbert J.A."/>
            <person name="Pupko T."/>
            <person name="Shuman H.A."/>
            <person name="Segal G."/>
        </authorList>
    </citation>
    <scope>NUCLEOTIDE SEQUENCE [LARGE SCALE GENOMIC DNA]</scope>
    <source>
        <strain evidence="8 9">ATCC 51914</strain>
    </source>
</reference>
<feature type="domain" description="RecF/RecN/SMC N-terminal" evidence="7">
    <location>
        <begin position="3"/>
        <end position="335"/>
    </location>
</feature>
<evidence type="ECO:0000256" key="5">
    <source>
        <dbReference type="ARBA" id="ARBA00023125"/>
    </source>
</evidence>
<dbReference type="GO" id="GO:0005524">
    <property type="term" value="F:ATP binding"/>
    <property type="evidence" value="ECO:0007669"/>
    <property type="project" value="UniProtKB-UniRule"/>
</dbReference>
<dbReference type="GO" id="GO:0005737">
    <property type="term" value="C:cytoplasm"/>
    <property type="evidence" value="ECO:0007669"/>
    <property type="project" value="UniProtKB-SubCell"/>
</dbReference>
<dbReference type="GO" id="GO:0006260">
    <property type="term" value="P:DNA replication"/>
    <property type="evidence" value="ECO:0007669"/>
    <property type="project" value="UniProtKB-UniRule"/>
</dbReference>
<evidence type="ECO:0000259" key="7">
    <source>
        <dbReference type="Pfam" id="PF02463"/>
    </source>
</evidence>
<dbReference type="Gene3D" id="1.20.1050.90">
    <property type="entry name" value="RecF/RecN/SMC, N-terminal domain"/>
    <property type="match status" value="1"/>
</dbReference>
<dbReference type="GO" id="GO:0003697">
    <property type="term" value="F:single-stranded DNA binding"/>
    <property type="evidence" value="ECO:0007669"/>
    <property type="project" value="UniProtKB-UniRule"/>
</dbReference>
<protein>
    <recommendedName>
        <fullName evidence="6">DNA replication and repair protein RecF</fullName>
    </recommendedName>
</protein>
<evidence type="ECO:0000256" key="6">
    <source>
        <dbReference type="HAMAP-Rule" id="MF_00365"/>
    </source>
</evidence>
<comment type="subcellular location">
    <subcellularLocation>
        <location evidence="6">Cytoplasm</location>
    </subcellularLocation>
</comment>
<name>A0A0W1A586_9GAMM</name>